<dbReference type="SUPFAM" id="SSF53474">
    <property type="entry name" value="alpha/beta-Hydrolases"/>
    <property type="match status" value="1"/>
</dbReference>
<dbReference type="Proteomes" id="UP000273643">
    <property type="component" value="Unassembled WGS sequence"/>
</dbReference>
<dbReference type="InterPro" id="IPR000073">
    <property type="entry name" value="AB_hydrolase_1"/>
</dbReference>
<name>A0A3N1NSJ9_9GAMM</name>
<dbReference type="InterPro" id="IPR029058">
    <property type="entry name" value="AB_hydrolase_fold"/>
</dbReference>
<dbReference type="Gene3D" id="3.40.50.1820">
    <property type="entry name" value="alpha/beta hydrolase"/>
    <property type="match status" value="1"/>
</dbReference>
<protein>
    <submittedName>
        <fullName evidence="2">Pimeloyl-ACP methyl ester carboxylesterase</fullName>
    </submittedName>
</protein>
<proteinExistence type="predicted"/>
<reference evidence="2 3" key="1">
    <citation type="submission" date="2018-11" db="EMBL/GenBank/DDBJ databases">
        <title>Genomic Encyclopedia of Type Strains, Phase IV (KMG-IV): sequencing the most valuable type-strain genomes for metagenomic binning, comparative biology and taxonomic classification.</title>
        <authorList>
            <person name="Goeker M."/>
        </authorList>
    </citation>
    <scope>NUCLEOTIDE SEQUENCE [LARGE SCALE GENOMIC DNA]</scope>
    <source>
        <strain evidence="2 3">DSM 16974</strain>
    </source>
</reference>
<evidence type="ECO:0000259" key="1">
    <source>
        <dbReference type="Pfam" id="PF00561"/>
    </source>
</evidence>
<dbReference type="PANTHER" id="PTHR43798:SF33">
    <property type="entry name" value="HYDROLASE, PUTATIVE (AFU_ORTHOLOGUE AFUA_2G14860)-RELATED"/>
    <property type="match status" value="1"/>
</dbReference>
<sequence length="290" mass="31071">MTIEGFIDRPDGRRLRVLEQGESDAPAWLYLHGLPGSADEAWLPGAVADRVHLLSFDRPGYGGSTTCSEYTLAMLAEDIGAIADAYSVPTIRLLGFSAGGLFALAAARLLGERVSRVVSVGAPALHWLDDPDREAAALTAGAWQGARDNPEQLAEALTALTRDGATLQEAMRDSLSPEDIAIIDQPGIRHRFAQTMAQATCQGAITSAAAFASELQLMVSPWRYELETLPASVNFIHGDSDQLLTVRHLEALHQSCPHSRAVILPGEGHYSPLLGPGASALWTDWILENA</sequence>
<dbReference type="PANTHER" id="PTHR43798">
    <property type="entry name" value="MONOACYLGLYCEROL LIPASE"/>
    <property type="match status" value="1"/>
</dbReference>
<organism evidence="2 3">
    <name type="scientific">Marinimicrobium koreense</name>
    <dbReference type="NCBI Taxonomy" id="306545"/>
    <lineage>
        <taxon>Bacteria</taxon>
        <taxon>Pseudomonadati</taxon>
        <taxon>Pseudomonadota</taxon>
        <taxon>Gammaproteobacteria</taxon>
        <taxon>Cellvibrionales</taxon>
        <taxon>Cellvibrionaceae</taxon>
        <taxon>Marinimicrobium</taxon>
    </lineage>
</organism>
<accession>A0A3N1NSJ9</accession>
<dbReference type="Pfam" id="PF00561">
    <property type="entry name" value="Abhydrolase_1"/>
    <property type="match status" value="1"/>
</dbReference>
<dbReference type="AlphaFoldDB" id="A0A3N1NSJ9"/>
<keyword evidence="3" id="KW-1185">Reference proteome</keyword>
<gene>
    <name evidence="2" type="ORF">EDC38_2917</name>
</gene>
<evidence type="ECO:0000313" key="3">
    <source>
        <dbReference type="Proteomes" id="UP000273643"/>
    </source>
</evidence>
<comment type="caution">
    <text evidence="2">The sequence shown here is derived from an EMBL/GenBank/DDBJ whole genome shotgun (WGS) entry which is preliminary data.</text>
</comment>
<dbReference type="InterPro" id="IPR050266">
    <property type="entry name" value="AB_hydrolase_sf"/>
</dbReference>
<dbReference type="GO" id="GO:0016020">
    <property type="term" value="C:membrane"/>
    <property type="evidence" value="ECO:0007669"/>
    <property type="project" value="TreeGrafter"/>
</dbReference>
<dbReference type="EMBL" id="RJUK01000003">
    <property type="protein sequence ID" value="ROQ17947.1"/>
    <property type="molecule type" value="Genomic_DNA"/>
</dbReference>
<dbReference type="RefSeq" id="WP_170162952.1">
    <property type="nucleotide sequence ID" value="NZ_RJUK01000003.1"/>
</dbReference>
<feature type="domain" description="AB hydrolase-1" evidence="1">
    <location>
        <begin position="29"/>
        <end position="276"/>
    </location>
</feature>
<evidence type="ECO:0000313" key="2">
    <source>
        <dbReference type="EMBL" id="ROQ17947.1"/>
    </source>
</evidence>